<sequence>MTALPLRVPLPKLQHIHLFVRSSSGTTAFETPRVNHYSTECWLYC</sequence>
<dbReference type="AlphaFoldDB" id="A0A2P2PBP1"/>
<protein>
    <submittedName>
        <fullName evidence="1">Uncharacterized protein</fullName>
    </submittedName>
</protein>
<evidence type="ECO:0000313" key="1">
    <source>
        <dbReference type="EMBL" id="MBX52144.1"/>
    </source>
</evidence>
<accession>A0A2P2PBP1</accession>
<reference evidence="1" key="1">
    <citation type="submission" date="2018-02" db="EMBL/GenBank/DDBJ databases">
        <title>Rhizophora mucronata_Transcriptome.</title>
        <authorList>
            <person name="Meera S.P."/>
            <person name="Sreeshan A."/>
            <person name="Augustine A."/>
        </authorList>
    </citation>
    <scope>NUCLEOTIDE SEQUENCE</scope>
    <source>
        <tissue evidence="1">Leaf</tissue>
    </source>
</reference>
<dbReference type="EMBL" id="GGEC01071660">
    <property type="protein sequence ID" value="MBX52144.1"/>
    <property type="molecule type" value="Transcribed_RNA"/>
</dbReference>
<proteinExistence type="predicted"/>
<name>A0A2P2PBP1_RHIMU</name>
<organism evidence="1">
    <name type="scientific">Rhizophora mucronata</name>
    <name type="common">Asiatic mangrove</name>
    <dbReference type="NCBI Taxonomy" id="61149"/>
    <lineage>
        <taxon>Eukaryota</taxon>
        <taxon>Viridiplantae</taxon>
        <taxon>Streptophyta</taxon>
        <taxon>Embryophyta</taxon>
        <taxon>Tracheophyta</taxon>
        <taxon>Spermatophyta</taxon>
        <taxon>Magnoliopsida</taxon>
        <taxon>eudicotyledons</taxon>
        <taxon>Gunneridae</taxon>
        <taxon>Pentapetalae</taxon>
        <taxon>rosids</taxon>
        <taxon>fabids</taxon>
        <taxon>Malpighiales</taxon>
        <taxon>Rhizophoraceae</taxon>
        <taxon>Rhizophora</taxon>
    </lineage>
</organism>